<evidence type="ECO:0000313" key="5">
    <source>
        <dbReference type="Proteomes" id="UP000007962"/>
    </source>
</evidence>
<dbReference type="STRING" id="471853.Bcav_0790"/>
<gene>
    <name evidence="4" type="ordered locus">Bcav_0790</name>
</gene>
<evidence type="ECO:0000259" key="3">
    <source>
        <dbReference type="Pfam" id="PF02894"/>
    </source>
</evidence>
<dbReference type="eggNOG" id="COG0673">
    <property type="taxonomic scope" value="Bacteria"/>
</dbReference>
<feature type="domain" description="Gfo/Idh/MocA-like oxidoreductase N-terminal" evidence="2">
    <location>
        <begin position="19"/>
        <end position="142"/>
    </location>
</feature>
<dbReference type="InterPro" id="IPR004104">
    <property type="entry name" value="Gfo/Idh/MocA-like_OxRdtase_C"/>
</dbReference>
<reference evidence="4 5" key="1">
    <citation type="journal article" date="2009" name="Stand. Genomic Sci.">
        <title>Complete genome sequence of Beutenbergia cavernae type strain (HKI 0122).</title>
        <authorList>
            <person name="Land M."/>
            <person name="Pukall R."/>
            <person name="Abt B."/>
            <person name="Goker M."/>
            <person name="Rohde M."/>
            <person name="Glavina Del Rio T."/>
            <person name="Tice H."/>
            <person name="Copeland A."/>
            <person name="Cheng J.F."/>
            <person name="Lucas S."/>
            <person name="Chen F."/>
            <person name="Nolan M."/>
            <person name="Bruce D."/>
            <person name="Goodwin L."/>
            <person name="Pitluck S."/>
            <person name="Ivanova N."/>
            <person name="Mavromatis K."/>
            <person name="Ovchinnikova G."/>
            <person name="Pati A."/>
            <person name="Chen A."/>
            <person name="Palaniappan K."/>
            <person name="Hauser L."/>
            <person name="Chang Y.J."/>
            <person name="Jefferies C.C."/>
            <person name="Saunders E."/>
            <person name="Brettin T."/>
            <person name="Detter J.C."/>
            <person name="Han C."/>
            <person name="Chain P."/>
            <person name="Bristow J."/>
            <person name="Eisen J.A."/>
            <person name="Markowitz V."/>
            <person name="Hugenholtz P."/>
            <person name="Kyrpides N.C."/>
            <person name="Klenk H.P."/>
            <person name="Lapidus A."/>
        </authorList>
    </citation>
    <scope>NUCLEOTIDE SEQUENCE [LARGE SCALE GENOMIC DNA]</scope>
    <source>
        <strain evidence="5">ATCC BAA-8 / DSM 12333 / NBRC 16432</strain>
    </source>
</reference>
<dbReference type="EMBL" id="CP001618">
    <property type="protein sequence ID" value="ACQ79051.1"/>
    <property type="molecule type" value="Genomic_DNA"/>
</dbReference>
<feature type="domain" description="Gfo/Idh/MocA-like oxidoreductase C-terminal" evidence="3">
    <location>
        <begin position="156"/>
        <end position="448"/>
    </location>
</feature>
<comment type="similarity">
    <text evidence="1">Belongs to the Gfo/Idh/MocA family.</text>
</comment>
<dbReference type="SUPFAM" id="SSF55347">
    <property type="entry name" value="Glyceraldehyde-3-phosphate dehydrogenase-like, C-terminal domain"/>
    <property type="match status" value="1"/>
</dbReference>
<dbReference type="InterPro" id="IPR051450">
    <property type="entry name" value="Gfo/Idh/MocA_Oxidoreductases"/>
</dbReference>
<evidence type="ECO:0000313" key="4">
    <source>
        <dbReference type="EMBL" id="ACQ79051.1"/>
    </source>
</evidence>
<dbReference type="PANTHER" id="PTHR43377:SF2">
    <property type="entry name" value="BINDING ROSSMANN FOLD OXIDOREDUCTASE, PUTATIVE (AFU_ORTHOLOGUE AFUA_4G00560)-RELATED"/>
    <property type="match status" value="1"/>
</dbReference>
<keyword evidence="5" id="KW-1185">Reference proteome</keyword>
<protein>
    <submittedName>
        <fullName evidence="4">Oxidoreductase domain protein</fullName>
    </submittedName>
</protein>
<dbReference type="Gene3D" id="3.40.50.720">
    <property type="entry name" value="NAD(P)-binding Rossmann-like Domain"/>
    <property type="match status" value="1"/>
</dbReference>
<dbReference type="AlphaFoldDB" id="C5BYU3"/>
<dbReference type="PANTHER" id="PTHR43377">
    <property type="entry name" value="BILIVERDIN REDUCTASE A"/>
    <property type="match status" value="1"/>
</dbReference>
<dbReference type="Gene3D" id="3.30.360.10">
    <property type="entry name" value="Dihydrodipicolinate Reductase, domain 2"/>
    <property type="match status" value="1"/>
</dbReference>
<dbReference type="RefSeq" id="WP_012725831.1">
    <property type="nucleotide sequence ID" value="NC_012669.1"/>
</dbReference>
<dbReference type="Proteomes" id="UP000007962">
    <property type="component" value="Chromosome"/>
</dbReference>
<organism evidence="4 5">
    <name type="scientific">Beutenbergia cavernae (strain ATCC BAA-8 / DSM 12333 / CCUG 43141 / JCM 11478 / NBRC 16432 / NCIMB 13614 / HKI 0122)</name>
    <dbReference type="NCBI Taxonomy" id="471853"/>
    <lineage>
        <taxon>Bacteria</taxon>
        <taxon>Bacillati</taxon>
        <taxon>Actinomycetota</taxon>
        <taxon>Actinomycetes</taxon>
        <taxon>Micrococcales</taxon>
        <taxon>Beutenbergiaceae</taxon>
        <taxon>Beutenbergia</taxon>
    </lineage>
</organism>
<dbReference type="InterPro" id="IPR036291">
    <property type="entry name" value="NAD(P)-bd_dom_sf"/>
</dbReference>
<dbReference type="Pfam" id="PF01408">
    <property type="entry name" value="GFO_IDH_MocA"/>
    <property type="match status" value="1"/>
</dbReference>
<dbReference type="Pfam" id="PF02894">
    <property type="entry name" value="GFO_IDH_MocA_C"/>
    <property type="match status" value="1"/>
</dbReference>
<evidence type="ECO:0000259" key="2">
    <source>
        <dbReference type="Pfam" id="PF01408"/>
    </source>
</evidence>
<dbReference type="KEGG" id="bcv:Bcav_0790"/>
<dbReference type="GO" id="GO:0000166">
    <property type="term" value="F:nucleotide binding"/>
    <property type="evidence" value="ECO:0007669"/>
    <property type="project" value="InterPro"/>
</dbReference>
<dbReference type="SUPFAM" id="SSF51735">
    <property type="entry name" value="NAD(P)-binding Rossmann-fold domains"/>
    <property type="match status" value="1"/>
</dbReference>
<dbReference type="HOGENOM" id="CLU_052304_0_0_11"/>
<dbReference type="InterPro" id="IPR000683">
    <property type="entry name" value="Gfo/Idh/MocA-like_OxRdtase_N"/>
</dbReference>
<sequence length="467" mass="49289">MTTRPAPSETTTETTRRTYAVVGTGSRSRMYVDAATTTHADVAELVALADPNAVRVGVSRDRVASTGAEPAIFAGPDATRDVLATAPDVVVVTSPDHTHADVAVAALEAGADVVVEKPLTTSADGVRRLARALEASGRSLVMTFNYRYSPRNSRVKELLATGAIGDVTAVHFEWCLDTAHGADYFRRWHRDKAGSGGLQIHKSSHHFDLVNWWLDDVAEVVFARGGLRRYGDGNAPAAGRPRLGRDVLGADPGDPWALDLARDETLRTLYLEAEGSDGYQRDVDVFAPGVTIEDTLSVLVGYRGGANLTYALNAYSPWEGYRVAFTGTLGRLELDVVERSWVPAPGEGHGRVVDPSAAADETAAASVDVRPPGTRLTLQRHWERAEEVEIPMGSGAHGGGDAVLLDDVFRGVGSRPDPLGRSAGLRDGVAAVAVGLAVNASLDAGTAVRVADLDLAGVLDDGAEVAS</sequence>
<name>C5BYU3_BEUC1</name>
<proteinExistence type="inferred from homology"/>
<accession>C5BYU3</accession>
<evidence type="ECO:0000256" key="1">
    <source>
        <dbReference type="ARBA" id="ARBA00010928"/>
    </source>
</evidence>